<reference evidence="2" key="2">
    <citation type="submission" date="2023-05" db="EMBL/GenBank/DDBJ databases">
        <authorList>
            <consortium name="Lawrence Berkeley National Laboratory"/>
            <person name="Steindorff A."/>
            <person name="Hensen N."/>
            <person name="Bonometti L."/>
            <person name="Westerberg I."/>
            <person name="Brannstrom I.O."/>
            <person name="Guillou S."/>
            <person name="Cros-Aarteil S."/>
            <person name="Calhoun S."/>
            <person name="Haridas S."/>
            <person name="Kuo A."/>
            <person name="Mondo S."/>
            <person name="Pangilinan J."/>
            <person name="Riley R."/>
            <person name="Labutti K."/>
            <person name="Andreopoulos B."/>
            <person name="Lipzen A."/>
            <person name="Chen C."/>
            <person name="Yanf M."/>
            <person name="Daum C."/>
            <person name="Ng V."/>
            <person name="Clum A."/>
            <person name="Ohm R."/>
            <person name="Martin F."/>
            <person name="Silar P."/>
            <person name="Natvig D."/>
            <person name="Lalanne C."/>
            <person name="Gautier V."/>
            <person name="Ament-Velasquez S.L."/>
            <person name="Kruys A."/>
            <person name="Hutchinson M.I."/>
            <person name="Powell A.J."/>
            <person name="Barry K."/>
            <person name="Miller A.N."/>
            <person name="Grigoriev I.V."/>
            <person name="Debuchy R."/>
            <person name="Gladieux P."/>
            <person name="Thoren M.H."/>
            <person name="Johannesson H."/>
        </authorList>
    </citation>
    <scope>NUCLEOTIDE SEQUENCE</scope>
    <source>
        <strain evidence="2">CBS 990.96</strain>
    </source>
</reference>
<protein>
    <submittedName>
        <fullName evidence="2">Heterokaryon incompatibility</fullName>
    </submittedName>
</protein>
<keyword evidence="3" id="KW-1185">Reference proteome</keyword>
<dbReference type="InterPro" id="IPR010730">
    <property type="entry name" value="HET"/>
</dbReference>
<gene>
    <name evidence="2" type="ORF">QBC38DRAFT_525551</name>
</gene>
<evidence type="ECO:0000259" key="1">
    <source>
        <dbReference type="Pfam" id="PF06985"/>
    </source>
</evidence>
<dbReference type="EMBL" id="MU865685">
    <property type="protein sequence ID" value="KAK4220623.1"/>
    <property type="molecule type" value="Genomic_DNA"/>
</dbReference>
<dbReference type="Pfam" id="PF06985">
    <property type="entry name" value="HET"/>
    <property type="match status" value="1"/>
</dbReference>
<evidence type="ECO:0000313" key="2">
    <source>
        <dbReference type="EMBL" id="KAK4220623.1"/>
    </source>
</evidence>
<name>A0AAN6YJW8_9PEZI</name>
<comment type="caution">
    <text evidence="2">The sequence shown here is derived from an EMBL/GenBank/DDBJ whole genome shotgun (WGS) entry which is preliminary data.</text>
</comment>
<feature type="domain" description="Heterokaryon incompatibility" evidence="1">
    <location>
        <begin position="36"/>
        <end position="180"/>
    </location>
</feature>
<dbReference type="Proteomes" id="UP001301958">
    <property type="component" value="Unassembled WGS sequence"/>
</dbReference>
<sequence>MVVFLNYIEIMKTIAEGAQKLLQDPHGQKQFPDEYYLGLSHCWGNPTSDDKSQFCTTLENHDHRLGGFSSYDLPKTFQDAIEVTRALGKQYLWIDALCIIQGDGGDWESQANTMQDIFANAYCTIAATSAHSWKDGFLKPQSGPLDGQTQNYSTPSPCECDFDKDVDAGPLMKRAWVLQERVLSRRTIHFTGSHVYCECGYGVIYEQLTKLEPPFGKQYFILDPQFPDRLYSSGNPPIEYKKQVPSWSWMTYSGGIDFILEPTDQFLVPHRDDLYFADDGRALNIRVRNFGEGCRVEENGGNYDIMVGTEKVGSLWLDMGDQIQLKDCKCVVVGTLDDEEEDDEEEDARRYYYILVIGDKYEGTNQHKDEGKDGNKDRGKRYERIGVGKVQPRKMDLSDMKGTRSIRISLCI</sequence>
<dbReference type="PANTHER" id="PTHR33112:SF10">
    <property type="entry name" value="TOL"/>
    <property type="match status" value="1"/>
</dbReference>
<proteinExistence type="predicted"/>
<dbReference type="PANTHER" id="PTHR33112">
    <property type="entry name" value="DOMAIN PROTEIN, PUTATIVE-RELATED"/>
    <property type="match status" value="1"/>
</dbReference>
<organism evidence="2 3">
    <name type="scientific">Podospora fimiseda</name>
    <dbReference type="NCBI Taxonomy" id="252190"/>
    <lineage>
        <taxon>Eukaryota</taxon>
        <taxon>Fungi</taxon>
        <taxon>Dikarya</taxon>
        <taxon>Ascomycota</taxon>
        <taxon>Pezizomycotina</taxon>
        <taxon>Sordariomycetes</taxon>
        <taxon>Sordariomycetidae</taxon>
        <taxon>Sordariales</taxon>
        <taxon>Podosporaceae</taxon>
        <taxon>Podospora</taxon>
    </lineage>
</organism>
<evidence type="ECO:0000313" key="3">
    <source>
        <dbReference type="Proteomes" id="UP001301958"/>
    </source>
</evidence>
<accession>A0AAN6YJW8</accession>
<dbReference type="AlphaFoldDB" id="A0AAN6YJW8"/>
<reference evidence="2" key="1">
    <citation type="journal article" date="2023" name="Mol. Phylogenet. Evol.">
        <title>Genome-scale phylogeny and comparative genomics of the fungal order Sordariales.</title>
        <authorList>
            <person name="Hensen N."/>
            <person name="Bonometti L."/>
            <person name="Westerberg I."/>
            <person name="Brannstrom I.O."/>
            <person name="Guillou S."/>
            <person name="Cros-Aarteil S."/>
            <person name="Calhoun S."/>
            <person name="Haridas S."/>
            <person name="Kuo A."/>
            <person name="Mondo S."/>
            <person name="Pangilinan J."/>
            <person name="Riley R."/>
            <person name="LaButti K."/>
            <person name="Andreopoulos B."/>
            <person name="Lipzen A."/>
            <person name="Chen C."/>
            <person name="Yan M."/>
            <person name="Daum C."/>
            <person name="Ng V."/>
            <person name="Clum A."/>
            <person name="Steindorff A."/>
            <person name="Ohm R.A."/>
            <person name="Martin F."/>
            <person name="Silar P."/>
            <person name="Natvig D.O."/>
            <person name="Lalanne C."/>
            <person name="Gautier V."/>
            <person name="Ament-Velasquez S.L."/>
            <person name="Kruys A."/>
            <person name="Hutchinson M.I."/>
            <person name="Powell A.J."/>
            <person name="Barry K."/>
            <person name="Miller A.N."/>
            <person name="Grigoriev I.V."/>
            <person name="Debuchy R."/>
            <person name="Gladieux P."/>
            <person name="Hiltunen Thoren M."/>
            <person name="Johannesson H."/>
        </authorList>
    </citation>
    <scope>NUCLEOTIDE SEQUENCE</scope>
    <source>
        <strain evidence="2">CBS 990.96</strain>
    </source>
</reference>